<feature type="transmembrane region" description="Helical" evidence="1">
    <location>
        <begin position="291"/>
        <end position="311"/>
    </location>
</feature>
<feature type="transmembrane region" description="Helical" evidence="1">
    <location>
        <begin position="438"/>
        <end position="458"/>
    </location>
</feature>
<feature type="transmembrane region" description="Helical" evidence="1">
    <location>
        <begin position="351"/>
        <end position="371"/>
    </location>
</feature>
<evidence type="ECO:0000256" key="1">
    <source>
        <dbReference type="SAM" id="Phobius"/>
    </source>
</evidence>
<dbReference type="Pfam" id="PF09586">
    <property type="entry name" value="YfhO"/>
    <property type="match status" value="1"/>
</dbReference>
<dbReference type="AlphaFoldDB" id="A0A844FNB5"/>
<dbReference type="PANTHER" id="PTHR38454">
    <property type="entry name" value="INTEGRAL MEMBRANE PROTEIN-RELATED"/>
    <property type="match status" value="1"/>
</dbReference>
<keyword evidence="1" id="KW-0812">Transmembrane</keyword>
<evidence type="ECO:0000313" key="2">
    <source>
        <dbReference type="EMBL" id="MST79809.1"/>
    </source>
</evidence>
<evidence type="ECO:0000313" key="3">
    <source>
        <dbReference type="Proteomes" id="UP000452141"/>
    </source>
</evidence>
<proteinExistence type="predicted"/>
<feature type="transmembrane region" description="Helical" evidence="1">
    <location>
        <begin position="140"/>
        <end position="161"/>
    </location>
</feature>
<dbReference type="RefSeq" id="WP_154486787.1">
    <property type="nucleotide sequence ID" value="NZ_VUMW01000010.1"/>
</dbReference>
<feature type="transmembrane region" description="Helical" evidence="1">
    <location>
        <begin position="69"/>
        <end position="88"/>
    </location>
</feature>
<comment type="caution">
    <text evidence="2">The sequence shown here is derived from an EMBL/GenBank/DDBJ whole genome shotgun (WGS) entry which is preliminary data.</text>
</comment>
<name>A0A844FNB5_9LACO</name>
<dbReference type="Proteomes" id="UP000452141">
    <property type="component" value="Unassembled WGS sequence"/>
</dbReference>
<accession>A0A844FNB5</accession>
<keyword evidence="1" id="KW-0472">Membrane</keyword>
<sequence length="866" mass="97859">MYFSNKNPFKKFSGNQVLLSIIAFTLPALLFAGYFLSKKGNVLTVDLGQQYVDLLAYYQQNLLKHPLKLIYSFSSGLGGSMLGTDSYYLLSPFNLLLLLFPQTLLPQAILLVISTKVGAIGLSAFWAWRKKFALSDEYLLAASSAFALSGFVIANNLNLMWLDSLILLPWLVYAIDQLLAGKKSHLLIITFLTWLTNFYTGYMTLLFGFLYFLCQLAIIQEKRKSKFFTYLKASALGSFLCGIVLWPTFIELLAGKTNADVKWTLNFQFPPYQLLAKLVNGAYSFHEMSDGMPNIFIGASFTLLAILFCLSREFSKREKLAKGFLLAFLLLSLSFTPLVLIWHLGQFPVWYPGRFSFVVSFYAINLALEAMDRQKKFNIKQKILAAVWSAIICLYLGFNPNKFNFVTKNGQIAAILFNLASLLFICFIYGYSRFGPHFFLALVAFDLALNLFFSLNAISYQENQNYSKFAKNVNAATNYLAKKDSGFYRTEKAFSRSDDDPFSGSYNGITTFNSISNHKTSNLLASLGYVHNSNSYANQGGTLFTDAFLGVKYYLEPNYSDDQVTAKARMPYDNLNHRADLDLYYPSQQLSQLSILQNQNALPLIFASQSTSSKITFVQNDPVANQEALWTGLGLNGRLFSQVSLPQVQLNNLTVNKSNPLIFSKKKDNKEASVTFTFKPSDQNSYYLQLPDAFNFDNASLTVNDIYYDFENRDDQIRLVNIAAKNQKTTIKVTFTLEKDSLDLTGLVFWRFDNQVFKQGIQQLQSPKLRLTQSGLTIKSQKFTTSKKLFVSTIPYSKNWLVFDHGRLVKTRLFAGAFLSFNLAKGSHQLTLLYLPTSLLVGLAISLLTLTFLLICKKLKNSVWSS</sequence>
<feature type="transmembrane region" description="Helical" evidence="1">
    <location>
        <begin position="383"/>
        <end position="400"/>
    </location>
</feature>
<keyword evidence="1" id="KW-1133">Transmembrane helix</keyword>
<feature type="transmembrane region" description="Helical" evidence="1">
    <location>
        <begin position="199"/>
        <end position="218"/>
    </location>
</feature>
<organism evidence="2 3">
    <name type="scientific">Lactobacillus equicursoris</name>
    <dbReference type="NCBI Taxonomy" id="420645"/>
    <lineage>
        <taxon>Bacteria</taxon>
        <taxon>Bacillati</taxon>
        <taxon>Bacillota</taxon>
        <taxon>Bacilli</taxon>
        <taxon>Lactobacillales</taxon>
        <taxon>Lactobacillaceae</taxon>
        <taxon>Lactobacillus</taxon>
    </lineage>
</organism>
<feature type="transmembrane region" description="Helical" evidence="1">
    <location>
        <begin position="108"/>
        <end position="128"/>
    </location>
</feature>
<protein>
    <submittedName>
        <fullName evidence="2">YfhO family protein</fullName>
    </submittedName>
</protein>
<gene>
    <name evidence="2" type="ORF">FYJ61_04845</name>
</gene>
<dbReference type="PANTHER" id="PTHR38454:SF1">
    <property type="entry name" value="INTEGRAL MEMBRANE PROTEIN"/>
    <property type="match status" value="1"/>
</dbReference>
<feature type="transmembrane region" description="Helical" evidence="1">
    <location>
        <begin position="323"/>
        <end position="345"/>
    </location>
</feature>
<feature type="transmembrane region" description="Helical" evidence="1">
    <location>
        <begin position="412"/>
        <end position="431"/>
    </location>
</feature>
<dbReference type="InterPro" id="IPR018580">
    <property type="entry name" value="Uncharacterised_YfhO"/>
</dbReference>
<reference evidence="2 3" key="1">
    <citation type="submission" date="2019-08" db="EMBL/GenBank/DDBJ databases">
        <title>In-depth cultivation of the pig gut microbiome towards novel bacterial diversity and tailored functional studies.</title>
        <authorList>
            <person name="Wylensek D."/>
            <person name="Hitch T.C.A."/>
            <person name="Clavel T."/>
        </authorList>
    </citation>
    <scope>NUCLEOTIDE SEQUENCE [LARGE SCALE GENOMIC DNA]</scope>
    <source>
        <strain evidence="2 3">WCA-470BD-2E</strain>
    </source>
</reference>
<feature type="transmembrane region" description="Helical" evidence="1">
    <location>
        <begin position="17"/>
        <end position="36"/>
    </location>
</feature>
<feature type="transmembrane region" description="Helical" evidence="1">
    <location>
        <begin position="832"/>
        <end position="856"/>
    </location>
</feature>
<dbReference type="EMBL" id="VUMW01000010">
    <property type="protein sequence ID" value="MST79809.1"/>
    <property type="molecule type" value="Genomic_DNA"/>
</dbReference>
<feature type="transmembrane region" description="Helical" evidence="1">
    <location>
        <begin position="230"/>
        <end position="250"/>
    </location>
</feature>